<reference evidence="4 5" key="1">
    <citation type="journal article" date="2016" name="Antonie Van Leeuwenhoek">
        <title>Bacillus depressus sp. nov., isolated from soil of a sunflower field.</title>
        <authorList>
            <person name="Wei X."/>
            <person name="Xin D."/>
            <person name="Xin Y."/>
            <person name="Zhang H."/>
            <person name="Wang T."/>
            <person name="Zhang J."/>
        </authorList>
    </citation>
    <scope>NUCLEOTIDE SEQUENCE [LARGE SCALE GENOMIC DNA]</scope>
    <source>
        <strain evidence="4 5">BZ1</strain>
    </source>
</reference>
<evidence type="ECO:0000256" key="2">
    <source>
        <dbReference type="SAM" id="SignalP"/>
    </source>
</evidence>
<dbReference type="GO" id="GO:0006508">
    <property type="term" value="P:proteolysis"/>
    <property type="evidence" value="ECO:0007669"/>
    <property type="project" value="InterPro"/>
</dbReference>
<keyword evidence="2" id="KW-0732">Signal</keyword>
<protein>
    <submittedName>
        <fullName evidence="4">X-prolyl-dipeptidyl aminopeptidase</fullName>
    </submittedName>
</protein>
<dbReference type="InterPro" id="IPR000834">
    <property type="entry name" value="Peptidase_M14"/>
</dbReference>
<proteinExistence type="predicted"/>
<dbReference type="GO" id="GO:0004181">
    <property type="term" value="F:metallocarboxypeptidase activity"/>
    <property type="evidence" value="ECO:0007669"/>
    <property type="project" value="InterPro"/>
</dbReference>
<evidence type="ECO:0000259" key="3">
    <source>
        <dbReference type="Pfam" id="PF00246"/>
    </source>
</evidence>
<feature type="compositionally biased region" description="Basic and acidic residues" evidence="1">
    <location>
        <begin position="918"/>
        <end position="941"/>
    </location>
</feature>
<keyword evidence="4" id="KW-0031">Aminopeptidase</keyword>
<evidence type="ECO:0000313" key="5">
    <source>
        <dbReference type="Proteomes" id="UP000481030"/>
    </source>
</evidence>
<dbReference type="Gene3D" id="3.40.630.10">
    <property type="entry name" value="Zn peptidases"/>
    <property type="match status" value="1"/>
</dbReference>
<dbReference type="OrthoDB" id="9758209at2"/>
<feature type="region of interest" description="Disordered" evidence="1">
    <location>
        <begin position="911"/>
        <end position="941"/>
    </location>
</feature>
<keyword evidence="4" id="KW-0378">Hydrolase</keyword>
<dbReference type="Proteomes" id="UP000481030">
    <property type="component" value="Unassembled WGS sequence"/>
</dbReference>
<gene>
    <name evidence="4" type="ORF">F7731_22355</name>
</gene>
<organism evidence="4 5">
    <name type="scientific">Cytobacillus depressus</name>
    <dbReference type="NCBI Taxonomy" id="1602942"/>
    <lineage>
        <taxon>Bacteria</taxon>
        <taxon>Bacillati</taxon>
        <taxon>Bacillota</taxon>
        <taxon>Bacilli</taxon>
        <taxon>Bacillales</taxon>
        <taxon>Bacillaceae</taxon>
        <taxon>Cytobacillus</taxon>
    </lineage>
</organism>
<feature type="signal peptide" evidence="2">
    <location>
        <begin position="1"/>
        <end position="21"/>
    </location>
</feature>
<dbReference type="SUPFAM" id="SSF53187">
    <property type="entry name" value="Zn-dependent exopeptidases"/>
    <property type="match status" value="1"/>
</dbReference>
<name>A0A6L3V0S0_9BACI</name>
<dbReference type="CDD" id="cd06244">
    <property type="entry name" value="M14-like"/>
    <property type="match status" value="1"/>
</dbReference>
<evidence type="ECO:0000313" key="4">
    <source>
        <dbReference type="EMBL" id="KAB2329586.1"/>
    </source>
</evidence>
<sequence length="941" mass="104774">MKKIFAGWLACIMMLSIFAQTAFPVAATEAAEEYKLVKLEANRSLFSLTEARTVEVQADFGEDVDLTQLEWTFGGKSISEWKKWTSGTNYNGAPFITVKKEPHFVDGTTTIEATLEFGLLFNSSDLSNRTIRTQYQQFIGDYELALINSASKMKAETTVKLNVYDEFLFYDQIKPAIDQIFAQATSDPANDRYLEYQSLGKTVQGRDLHFVILAKSKNAVDKYLNETLPTALEDPESLIKKLKSGAMGDYQVPIWLNNIHPDEVEGIDTSVELLRKFALEDEVTFITGKGDKERTESLKVDEVLDDVIFLYMFTNNPDGRVANTRANANGFDLNRDNHYQTQVETQQVTQEIAKWTPLSFVDMHGYVNGFLIEPTTPPHNPNYEYDLLYNTMIDQANAMGQAGIGNSSLTSYFIPAEAWEDGWDDMSPAYTPMYAMLHGSLGHTVEVPTLSQNSFHAMVGVGLGATKFVTDNKDKLYKNQLEIFARGVNGEDNRAVDEYFVNAKGDSIGRVRGEHANFFPDYYVIPTDEKEQKNKLEAYKMVDYLIRNGVKVEQTTKNLKVNGTMYPKGTFVVSMKQAKRGLANAMLYKGENASDWAAMYDPIVVSFPELRGFDVQEVRDPGVFANNTTKVVKVTTPSGEVVGNAPKQVLANSNNDTIKLVNELLKNNVVIERATETKAGVTKGDFIVSTKDLQLYGKNYYFEAKPLGTSNQVKTEQLRQPRVAATGSSQLNFTLEELGFNLVKPEDADVIVSYGGAINGDMLSGKSYVGIGVTAMNAVKNTGLLPGFDYNRTANGHEGLFKAVVNDHVLTSGYQKDELLYSTTGAWITSVPNDADVLASFSDSDDFYVAGWWPGHERAKGQTLAFTKNFEDTTITLFANDLAFRAHTQYSYRLIANSIYASVGSEVIKKGKGKGKVKGKEGKTQNNKVEESFFEKGRDRD</sequence>
<dbReference type="Pfam" id="PF00246">
    <property type="entry name" value="Peptidase_M14"/>
    <property type="match status" value="1"/>
</dbReference>
<feature type="domain" description="Peptidase M14" evidence="3">
    <location>
        <begin position="193"/>
        <end position="343"/>
    </location>
</feature>
<keyword evidence="5" id="KW-1185">Reference proteome</keyword>
<dbReference type="EMBL" id="WBOS01000018">
    <property type="protein sequence ID" value="KAB2329586.1"/>
    <property type="molecule type" value="Genomic_DNA"/>
</dbReference>
<dbReference type="AlphaFoldDB" id="A0A6L3V0S0"/>
<evidence type="ECO:0000256" key="1">
    <source>
        <dbReference type="SAM" id="MobiDB-lite"/>
    </source>
</evidence>
<dbReference type="GO" id="GO:0004177">
    <property type="term" value="F:aminopeptidase activity"/>
    <property type="evidence" value="ECO:0007669"/>
    <property type="project" value="UniProtKB-KW"/>
</dbReference>
<feature type="chain" id="PRO_5038931798" evidence="2">
    <location>
        <begin position="22"/>
        <end position="941"/>
    </location>
</feature>
<dbReference type="RefSeq" id="WP_151537003.1">
    <property type="nucleotide sequence ID" value="NZ_WBOS01000018.1"/>
</dbReference>
<keyword evidence="4" id="KW-0645">Protease</keyword>
<dbReference type="GO" id="GO:0008270">
    <property type="term" value="F:zinc ion binding"/>
    <property type="evidence" value="ECO:0007669"/>
    <property type="project" value="InterPro"/>
</dbReference>
<accession>A0A6L3V0S0</accession>
<comment type="caution">
    <text evidence="4">The sequence shown here is derived from an EMBL/GenBank/DDBJ whole genome shotgun (WGS) entry which is preliminary data.</text>
</comment>